<comment type="caution">
    <text evidence="2">The sequence shown here is derived from an EMBL/GenBank/DDBJ whole genome shotgun (WGS) entry which is preliminary data.</text>
</comment>
<reference evidence="2 3" key="1">
    <citation type="submission" date="2023-04" db="EMBL/GenBank/DDBJ databases">
        <title>Forest soil microbial communities from Buena Vista Peninsula, Colon Province, Panama.</title>
        <authorList>
            <person name="Bouskill N."/>
        </authorList>
    </citation>
    <scope>NUCLEOTIDE SEQUENCE [LARGE SCALE GENOMIC DNA]</scope>
    <source>
        <strain evidence="2 3">GGS1</strain>
    </source>
</reference>
<sequence>MIRRMDEDREPSTTSGTIAVVNLHAQIEGLAVRVPGTAPGAATAERSTLIDLLTLRGHVLGRIADYERAADLAEQLVRGTRDIGRQDNAPQSNAMRGSATQDNSPQGNAPHNNTTPDEGTALLARARTRATFHRFAEALADLDDAERSGLDRAVLAAERAVILQALGCHAQAEQLHCAAAKGRPDFSTLGGLAVLHAERGEVAEAERLFTEARRRYRGTSPFPLASLDYRRGLMWFRAGNLTAARIWFDAGRRRVPAYAPALGHLAEIDAALGDHRAAIDRLRPLASVSDDPAYAASLACALSAAGRHREAEYWRASAAARYEDLTLRHPDAYADHAADFRRRTTVSHPTSLSAQPAGSRPT</sequence>
<evidence type="ECO:0000256" key="1">
    <source>
        <dbReference type="SAM" id="MobiDB-lite"/>
    </source>
</evidence>
<gene>
    <name evidence="2" type="ORF">M2283_001528</name>
</gene>
<dbReference type="SUPFAM" id="SSF48452">
    <property type="entry name" value="TPR-like"/>
    <property type="match status" value="1"/>
</dbReference>
<dbReference type="Proteomes" id="UP001160499">
    <property type="component" value="Unassembled WGS sequence"/>
</dbReference>
<keyword evidence="3" id="KW-1185">Reference proteome</keyword>
<evidence type="ECO:0008006" key="4">
    <source>
        <dbReference type="Google" id="ProtNLM"/>
    </source>
</evidence>
<protein>
    <recommendedName>
        <fullName evidence="4">Tetratricopeptide repeat protein</fullName>
    </recommendedName>
</protein>
<dbReference type="EMBL" id="JARXVH010000002">
    <property type="protein sequence ID" value="MDH6214245.1"/>
    <property type="molecule type" value="Genomic_DNA"/>
</dbReference>
<feature type="region of interest" description="Disordered" evidence="1">
    <location>
        <begin position="81"/>
        <end position="118"/>
    </location>
</feature>
<organism evidence="2 3">
    <name type="scientific">Streptomyces pseudovenezuelae</name>
    <dbReference type="NCBI Taxonomy" id="67350"/>
    <lineage>
        <taxon>Bacteria</taxon>
        <taxon>Bacillati</taxon>
        <taxon>Actinomycetota</taxon>
        <taxon>Actinomycetes</taxon>
        <taxon>Kitasatosporales</taxon>
        <taxon>Streptomycetaceae</taxon>
        <taxon>Streptomyces</taxon>
        <taxon>Streptomyces aurantiacus group</taxon>
    </lineage>
</organism>
<accession>A0ABT6LD58</accession>
<dbReference type="Gene3D" id="1.25.40.10">
    <property type="entry name" value="Tetratricopeptide repeat domain"/>
    <property type="match status" value="1"/>
</dbReference>
<evidence type="ECO:0000313" key="3">
    <source>
        <dbReference type="Proteomes" id="UP001160499"/>
    </source>
</evidence>
<dbReference type="InterPro" id="IPR011990">
    <property type="entry name" value="TPR-like_helical_dom_sf"/>
</dbReference>
<proteinExistence type="predicted"/>
<evidence type="ECO:0000313" key="2">
    <source>
        <dbReference type="EMBL" id="MDH6214245.1"/>
    </source>
</evidence>
<name>A0ABT6LD58_9ACTN</name>
<feature type="compositionally biased region" description="Polar residues" evidence="1">
    <location>
        <begin position="88"/>
        <end position="117"/>
    </location>
</feature>